<protein>
    <submittedName>
        <fullName evidence="5">ADP-ribose pyrophosphatase</fullName>
        <ecNumber evidence="5">3.6.1.13</ecNumber>
    </submittedName>
</protein>
<dbReference type="PRINTS" id="PR00502">
    <property type="entry name" value="NUDIXFAMILY"/>
</dbReference>
<keyword evidence="6" id="KW-1185">Reference proteome</keyword>
<accession>A0ABT9WNS0</accession>
<evidence type="ECO:0000313" key="5">
    <source>
        <dbReference type="EMBL" id="MDQ0174884.1"/>
    </source>
</evidence>
<gene>
    <name evidence="5" type="ORF">J2S08_000718</name>
</gene>
<feature type="domain" description="Nudix hydrolase" evidence="4">
    <location>
        <begin position="4"/>
        <end position="134"/>
    </location>
</feature>
<dbReference type="InterPro" id="IPR015797">
    <property type="entry name" value="NUDIX_hydrolase-like_dom_sf"/>
</dbReference>
<dbReference type="EC" id="3.6.1.13" evidence="5"/>
<comment type="similarity">
    <text evidence="3">Belongs to the Nudix hydrolase family.</text>
</comment>
<dbReference type="InterPro" id="IPR000086">
    <property type="entry name" value="NUDIX_hydrolase_dom"/>
</dbReference>
<proteinExistence type="inferred from homology"/>
<dbReference type="SUPFAM" id="SSF55811">
    <property type="entry name" value="Nudix"/>
    <property type="match status" value="1"/>
</dbReference>
<evidence type="ECO:0000256" key="1">
    <source>
        <dbReference type="ARBA" id="ARBA00001946"/>
    </source>
</evidence>
<sequence length="135" mass="15212">MDNIPRVGVGAVILDDHHRILLVLRKKPPEAGCWSLPGGKVEFMETIEDAVVREIKEELGIKIKIERLLCVTNHIVESEAVHWVAPTFIAKIVDGEVKNLEPHALQKVEWFPINEIPDQITITTNCALSILKHKN</sequence>
<reference evidence="5 6" key="1">
    <citation type="submission" date="2023-07" db="EMBL/GenBank/DDBJ databases">
        <title>Genomic Encyclopedia of Type Strains, Phase IV (KMG-IV): sequencing the most valuable type-strain genomes for metagenomic binning, comparative biology and taxonomic classification.</title>
        <authorList>
            <person name="Goeker M."/>
        </authorList>
    </citation>
    <scope>NUCLEOTIDE SEQUENCE [LARGE SCALE GENOMIC DNA]</scope>
    <source>
        <strain evidence="5 6">DSM 23837</strain>
    </source>
</reference>
<keyword evidence="2 3" id="KW-0378">Hydrolase</keyword>
<dbReference type="GO" id="GO:0047631">
    <property type="term" value="F:ADP-ribose diphosphatase activity"/>
    <property type="evidence" value="ECO:0007669"/>
    <property type="project" value="UniProtKB-EC"/>
</dbReference>
<evidence type="ECO:0000256" key="2">
    <source>
        <dbReference type="ARBA" id="ARBA00022801"/>
    </source>
</evidence>
<comment type="caution">
    <text evidence="5">The sequence shown here is derived from an EMBL/GenBank/DDBJ whole genome shotgun (WGS) entry which is preliminary data.</text>
</comment>
<organism evidence="5 6">
    <name type="scientific">Bacillus chungangensis</name>
    <dbReference type="NCBI Taxonomy" id="587633"/>
    <lineage>
        <taxon>Bacteria</taxon>
        <taxon>Bacillati</taxon>
        <taxon>Bacillota</taxon>
        <taxon>Bacilli</taxon>
        <taxon>Bacillales</taxon>
        <taxon>Bacillaceae</taxon>
        <taxon>Bacillus</taxon>
    </lineage>
</organism>
<dbReference type="PANTHER" id="PTHR43046">
    <property type="entry name" value="GDP-MANNOSE MANNOSYL HYDROLASE"/>
    <property type="match status" value="1"/>
</dbReference>
<dbReference type="InterPro" id="IPR020084">
    <property type="entry name" value="NUDIX_hydrolase_CS"/>
</dbReference>
<evidence type="ECO:0000259" key="4">
    <source>
        <dbReference type="PROSITE" id="PS51462"/>
    </source>
</evidence>
<dbReference type="PROSITE" id="PS51462">
    <property type="entry name" value="NUDIX"/>
    <property type="match status" value="1"/>
</dbReference>
<evidence type="ECO:0000313" key="6">
    <source>
        <dbReference type="Proteomes" id="UP001223586"/>
    </source>
</evidence>
<name>A0ABT9WNS0_9BACI</name>
<dbReference type="RefSeq" id="WP_307226728.1">
    <property type="nucleotide sequence ID" value="NZ_JAUSTT010000003.1"/>
</dbReference>
<dbReference type="Proteomes" id="UP001223586">
    <property type="component" value="Unassembled WGS sequence"/>
</dbReference>
<dbReference type="Gene3D" id="3.90.79.10">
    <property type="entry name" value="Nucleoside Triphosphate Pyrophosphohydrolase"/>
    <property type="match status" value="1"/>
</dbReference>
<dbReference type="PROSITE" id="PS00893">
    <property type="entry name" value="NUDIX_BOX"/>
    <property type="match status" value="1"/>
</dbReference>
<dbReference type="InterPro" id="IPR020476">
    <property type="entry name" value="Nudix_hydrolase"/>
</dbReference>
<comment type="cofactor">
    <cofactor evidence="1">
        <name>Mg(2+)</name>
        <dbReference type="ChEBI" id="CHEBI:18420"/>
    </cofactor>
</comment>
<evidence type="ECO:0000256" key="3">
    <source>
        <dbReference type="RuleBase" id="RU003476"/>
    </source>
</evidence>
<dbReference type="PANTHER" id="PTHR43046:SF14">
    <property type="entry name" value="MUTT_NUDIX FAMILY PROTEIN"/>
    <property type="match status" value="1"/>
</dbReference>
<dbReference type="Pfam" id="PF00293">
    <property type="entry name" value="NUDIX"/>
    <property type="match status" value="1"/>
</dbReference>
<dbReference type="EMBL" id="JAUSTT010000003">
    <property type="protein sequence ID" value="MDQ0174884.1"/>
    <property type="molecule type" value="Genomic_DNA"/>
</dbReference>